<name>A0A5B7DBY6_PORTR</name>
<proteinExistence type="predicted"/>
<gene>
    <name evidence="1" type="ORF">E2C01_011642</name>
</gene>
<keyword evidence="2" id="KW-1185">Reference proteome</keyword>
<accession>A0A5B7DBY6</accession>
<dbReference type="Proteomes" id="UP000324222">
    <property type="component" value="Unassembled WGS sequence"/>
</dbReference>
<organism evidence="1 2">
    <name type="scientific">Portunus trituberculatus</name>
    <name type="common">Swimming crab</name>
    <name type="synonym">Neptunus trituberculatus</name>
    <dbReference type="NCBI Taxonomy" id="210409"/>
    <lineage>
        <taxon>Eukaryota</taxon>
        <taxon>Metazoa</taxon>
        <taxon>Ecdysozoa</taxon>
        <taxon>Arthropoda</taxon>
        <taxon>Crustacea</taxon>
        <taxon>Multicrustacea</taxon>
        <taxon>Malacostraca</taxon>
        <taxon>Eumalacostraca</taxon>
        <taxon>Eucarida</taxon>
        <taxon>Decapoda</taxon>
        <taxon>Pleocyemata</taxon>
        <taxon>Brachyura</taxon>
        <taxon>Eubrachyura</taxon>
        <taxon>Portunoidea</taxon>
        <taxon>Portunidae</taxon>
        <taxon>Portuninae</taxon>
        <taxon>Portunus</taxon>
    </lineage>
</organism>
<comment type="caution">
    <text evidence="1">The sequence shown here is derived from an EMBL/GenBank/DDBJ whole genome shotgun (WGS) entry which is preliminary data.</text>
</comment>
<protein>
    <submittedName>
        <fullName evidence="1">Uncharacterized protein</fullName>
    </submittedName>
</protein>
<sequence length="28" mass="3042">MSSEARNPRANHPSALARGRNNACWCDG</sequence>
<dbReference type="AlphaFoldDB" id="A0A5B7DBY6"/>
<evidence type="ECO:0000313" key="2">
    <source>
        <dbReference type="Proteomes" id="UP000324222"/>
    </source>
</evidence>
<evidence type="ECO:0000313" key="1">
    <source>
        <dbReference type="EMBL" id="MPC18749.1"/>
    </source>
</evidence>
<reference evidence="1 2" key="1">
    <citation type="submission" date="2019-05" db="EMBL/GenBank/DDBJ databases">
        <title>Another draft genome of Portunus trituberculatus and its Hox gene families provides insights of decapod evolution.</title>
        <authorList>
            <person name="Jeong J.-H."/>
            <person name="Song I."/>
            <person name="Kim S."/>
            <person name="Choi T."/>
            <person name="Kim D."/>
            <person name="Ryu S."/>
            <person name="Kim W."/>
        </authorList>
    </citation>
    <scope>NUCLEOTIDE SEQUENCE [LARGE SCALE GENOMIC DNA]</scope>
    <source>
        <tissue evidence="1">Muscle</tissue>
    </source>
</reference>
<dbReference type="EMBL" id="VSRR010000708">
    <property type="protein sequence ID" value="MPC18749.1"/>
    <property type="molecule type" value="Genomic_DNA"/>
</dbReference>